<keyword evidence="1 3" id="KW-0853">WD repeat</keyword>
<accession>L2FKU7</accession>
<dbReference type="SUPFAM" id="SSF63829">
    <property type="entry name" value="Calcium-dependent phosphotriesterase"/>
    <property type="match status" value="1"/>
</dbReference>
<dbReference type="InterPro" id="IPR001680">
    <property type="entry name" value="WD40_rpt"/>
</dbReference>
<feature type="compositionally biased region" description="Acidic residues" evidence="4">
    <location>
        <begin position="305"/>
        <end position="333"/>
    </location>
</feature>
<evidence type="ECO:0000256" key="3">
    <source>
        <dbReference type="PROSITE-ProRule" id="PRU00221"/>
    </source>
</evidence>
<feature type="repeat" description="WD" evidence="3">
    <location>
        <begin position="1280"/>
        <end position="1321"/>
    </location>
</feature>
<dbReference type="InterPro" id="IPR019775">
    <property type="entry name" value="WD40_repeat_CS"/>
</dbReference>
<feature type="repeat" description="WD" evidence="3">
    <location>
        <begin position="914"/>
        <end position="946"/>
    </location>
</feature>
<reference evidence="6" key="1">
    <citation type="submission" date="2012-08" db="EMBL/GenBank/DDBJ databases">
        <title>Genome analysis of Colletotrichum orbiculare and Colletotrichum fructicola.</title>
        <authorList>
            <person name="Gan P.H.P."/>
            <person name="Ikeda K."/>
            <person name="Irieda H."/>
            <person name="Narusaka M."/>
            <person name="O'Connell R.J."/>
            <person name="Narusaka Y."/>
            <person name="Takano Y."/>
            <person name="Kubo Y."/>
            <person name="Shirasu K."/>
        </authorList>
    </citation>
    <scope>NUCLEOTIDE SEQUENCE</scope>
    <source>
        <strain evidence="6">Nara gc5</strain>
    </source>
</reference>
<evidence type="ECO:0000256" key="4">
    <source>
        <dbReference type="SAM" id="MobiDB-lite"/>
    </source>
</evidence>
<sequence>MAELNIPTEPAPGVTINHSDDKITITITTTSPSNDRAIDQDSSALWNAAYERLQEEHTEELVDFEEQAHIVFRLLQRRNSSNALGRPVVPGWHNMAPNTVLDAVHRWISEGDSGTEGDEVRRALSSTKTLLSRNIRDSSSAHLAWIAASLCIQRLAEKSWPTPEAPGLAYIVAHIAFYDRLSQLVFMAPGDEEEGDNPFREVLVDLYTAVLKQLIVVFALGHVPRETRAQQQKAKMFGRPNMAVGSAGVHPVIALESSLVQHARDKALEESIAELVRLRAPSLALSNRDDRDACETPSDTMKSDDYDDVDAGGDTSDGDIDDNDEDGIDEDYSDPYYIDKSGDDFSVHDKIQKLLCVTPLRPPSPLPLDRSQGVLEKLYHWALKQDAYRQWCKARSADDAGSDDRILWLHGPEGPIMTMLLQTLAEAEAGNRVAEPDTERPRYAIARASWDWSRDVNGTSVVSVLRDLVWTVLAAQPMLQTHLEAAVQATDRRPLLGDGDDSEGRYAALGTSCDFYAMLALLCRIVCDPEFQPTCFVVDYMDGPLGDDERRVWTPRDLVALVRTTCRLPGKVAWIVSLSSLPSSSSTSLAAGGHHLRAHLSPTDEAVRDAGDDAGPDPTLGKIMHGYRLPDGSEGLGPLLDWTLQDNVSDSDGDKPSDRALVDAVLHAAALAFRPMTVPELAALAELPGTMDAAIFIAVLARPLLELRDIDNKSGQTLTYVYFSSRAVLAAQRARLAKATAAPALHADMVCRHLRHLARYYGDAGRGELSPCMILAWLRHLDRVGTNRTDESPLTKEVCGFVERNAVAWLRDLVALRIVAVARCALQDMLPPARQQVQLSPMQAALKTMFTRIVRFQMLNMSLADAERFLHIAGCIAGENDDDDDSLPVLPQDPPMCLPDSPEMAEASASIATLEGHTDWVRDTHWAYDGRLIVSISDDDTLRCWDRASCRVQHVTKHTLPEYPTEIAVSGTNPSMLVAMGSRSIVQFDLARGAVPVHGKTKSCEDIEAERREQHVKDAADEKLAWFSDLRFAEDDSNDVIVTCGEDDQAREVVLGMPDFQLRAVRRLEFGYKSLPSELADTLSESECKDAVVADTVELAAVTLHWARSEFARVYYVSLWRMFVTYDERDPSDMMFHFVHESGAQAEQGEREPTKAAFKPFIRSYLPPHPMLSYAFSRGRDEHEGRPDPFTATIFSHDGLRAATSNEKGQVKLWNLPNMATGQSEASDASDATLWRTMESTDSEVNWLSFSNDDTQLLACYDNGQTDVWDTYTGERVAIMAGHKDWVRFATFSPGDKLVATASYNGTVRLWDLKACREVYQETYGATDGYQSDDDNRGNNNTNNKTTQRIFVTVDGAAENTPGTVAFSPDGRFLATSGRLGHIWDISPDPASNTALPTGPLVLCATLYWKDTTTQVARKNKLHPGGNDDADYSNTYDDDNYDDATGDAISDAIRDATSDATSDATADPDCYSLVFSPDSRSLFGFCNDGRLFFWTRTACIPSSPSPSSSSSDHWQPRASKLADGFAIPGQDSLWAYTPRKLSVSEDPDGKHLLHTETGVWVLPLPPTDDKVEKVGLKPSMRHPCHVVDTDTYMTILWLNQLLAKLPVLYAPSKPFYFSSYTCDVRAMEDGTSGLIIGTSTAHLLQFRFQGKETN</sequence>
<gene>
    <name evidence="6" type="ORF">CGGC5_12227</name>
</gene>
<dbReference type="PROSITE" id="PS50294">
    <property type="entry name" value="WD_REPEATS_REGION"/>
    <property type="match status" value="2"/>
</dbReference>
<evidence type="ECO:0000256" key="1">
    <source>
        <dbReference type="ARBA" id="ARBA00022574"/>
    </source>
</evidence>
<feature type="region of interest" description="Disordered" evidence="4">
    <location>
        <begin position="288"/>
        <end position="334"/>
    </location>
</feature>
<dbReference type="PROSITE" id="PS50082">
    <property type="entry name" value="WD_REPEATS_2"/>
    <property type="match status" value="2"/>
</dbReference>
<organism evidence="6">
    <name type="scientific">Colletotrichum fructicola (strain Nara gc5)</name>
    <name type="common">Anthracnose fungus</name>
    <name type="synonym">Colletotrichum gloeosporioides (strain Nara gc5)</name>
    <dbReference type="NCBI Taxonomy" id="1213859"/>
    <lineage>
        <taxon>Eukaryota</taxon>
        <taxon>Fungi</taxon>
        <taxon>Dikarya</taxon>
        <taxon>Ascomycota</taxon>
        <taxon>Pezizomycotina</taxon>
        <taxon>Sordariomycetes</taxon>
        <taxon>Hypocreomycetidae</taxon>
        <taxon>Glomerellales</taxon>
        <taxon>Glomerellaceae</taxon>
        <taxon>Colletotrichum</taxon>
        <taxon>Colletotrichum gloeosporioides species complex</taxon>
    </lineage>
</organism>
<dbReference type="HOGENOM" id="CLU_242384_0_0_1"/>
<dbReference type="Pfam" id="PF00400">
    <property type="entry name" value="WD40"/>
    <property type="match status" value="2"/>
</dbReference>
<feature type="region of interest" description="Disordered" evidence="4">
    <location>
        <begin position="1419"/>
        <end position="1438"/>
    </location>
</feature>
<keyword evidence="2" id="KW-0677">Repeat</keyword>
<dbReference type="Gene3D" id="2.130.10.10">
    <property type="entry name" value="YVTN repeat-like/Quinoprotein amine dehydrogenase"/>
    <property type="match status" value="3"/>
</dbReference>
<dbReference type="Pfam" id="PF17100">
    <property type="entry name" value="NACHT_N"/>
    <property type="match status" value="1"/>
</dbReference>
<proteinExistence type="predicted"/>
<protein>
    <submittedName>
        <fullName evidence="6">WD-40 repeat protein</fullName>
    </submittedName>
</protein>
<dbReference type="InterPro" id="IPR011047">
    <property type="entry name" value="Quinoprotein_ADH-like_sf"/>
</dbReference>
<dbReference type="InterPro" id="IPR031359">
    <property type="entry name" value="NACHT_N"/>
</dbReference>
<name>L2FKU7_COLFN</name>
<evidence type="ECO:0000256" key="2">
    <source>
        <dbReference type="ARBA" id="ARBA00022737"/>
    </source>
</evidence>
<feature type="non-terminal residue" evidence="6">
    <location>
        <position position="1654"/>
    </location>
</feature>
<dbReference type="SUPFAM" id="SSF50998">
    <property type="entry name" value="Quinoprotein alcohol dehydrogenase-like"/>
    <property type="match status" value="1"/>
</dbReference>
<dbReference type="PANTHER" id="PTHR19879">
    <property type="entry name" value="TRANSCRIPTION INITIATION FACTOR TFIID"/>
    <property type="match status" value="1"/>
</dbReference>
<feature type="compositionally biased region" description="Acidic residues" evidence="4">
    <location>
        <begin position="1428"/>
        <end position="1438"/>
    </location>
</feature>
<dbReference type="SMART" id="SM00320">
    <property type="entry name" value="WD40"/>
    <property type="match status" value="6"/>
</dbReference>
<dbReference type="EMBL" id="KB021026">
    <property type="protein sequence ID" value="ELA26810.1"/>
    <property type="molecule type" value="Genomic_DNA"/>
</dbReference>
<evidence type="ECO:0000313" key="6">
    <source>
        <dbReference type="EMBL" id="ELA26810.1"/>
    </source>
</evidence>
<dbReference type="PANTHER" id="PTHR19879:SF9">
    <property type="entry name" value="TRANSCRIPTION INITIATION FACTOR TFIID SUBUNIT 5"/>
    <property type="match status" value="1"/>
</dbReference>
<evidence type="ECO:0000259" key="5">
    <source>
        <dbReference type="Pfam" id="PF17100"/>
    </source>
</evidence>
<dbReference type="InterPro" id="IPR015943">
    <property type="entry name" value="WD40/YVTN_repeat-like_dom_sf"/>
</dbReference>
<feature type="domain" description="NWD NACHT-NTPase N-terminal" evidence="5">
    <location>
        <begin position="44"/>
        <end position="212"/>
    </location>
</feature>
<dbReference type="PROSITE" id="PS00678">
    <property type="entry name" value="WD_REPEATS_1"/>
    <property type="match status" value="1"/>
</dbReference>
<dbReference type="STRING" id="1213859.L2FKU7"/>